<dbReference type="GO" id="GO:0004176">
    <property type="term" value="F:ATP-dependent peptidase activity"/>
    <property type="evidence" value="ECO:0007669"/>
    <property type="project" value="InterPro"/>
</dbReference>
<dbReference type="FunFam" id="1.20.58.760:FF:000003">
    <property type="entry name" value="AFG3-like AAA ATPase 2"/>
    <property type="match status" value="1"/>
</dbReference>
<keyword evidence="7" id="KW-0479">Metal-binding</keyword>
<protein>
    <submittedName>
        <fullName evidence="18">Mitochondrial m-AAA+ ATPase</fullName>
    </submittedName>
</protein>
<dbReference type="InterPro" id="IPR041569">
    <property type="entry name" value="AAA_lid_3"/>
</dbReference>
<evidence type="ECO:0000256" key="9">
    <source>
        <dbReference type="ARBA" id="ARBA00022801"/>
    </source>
</evidence>
<evidence type="ECO:0000256" key="13">
    <source>
        <dbReference type="ARBA" id="ARBA00023049"/>
    </source>
</evidence>
<evidence type="ECO:0000256" key="8">
    <source>
        <dbReference type="ARBA" id="ARBA00022741"/>
    </source>
</evidence>
<dbReference type="GO" id="GO:0046872">
    <property type="term" value="F:metal ion binding"/>
    <property type="evidence" value="ECO:0007669"/>
    <property type="project" value="UniProtKB-KW"/>
</dbReference>
<dbReference type="FunFam" id="3.40.50.300:FF:000001">
    <property type="entry name" value="ATP-dependent zinc metalloprotease FtsH"/>
    <property type="match status" value="1"/>
</dbReference>
<keyword evidence="19" id="KW-1185">Reference proteome</keyword>
<sequence>MLPMMFLRRIVRPFASIYRREMPPLGSSTWFARVPRGFEDYESTNSSKNPPGKTNDSQSNTEKPKLGSSRNESNGQGNQSSGGSNKGNNGPFESLSWQSVVPPFLALGVYYWWMSGNQNKEIDLSFQEFRRYFLEGGLVDRIEVVNEHKARVFLNKEKIMKLMKAGQSPDAVMSSVMDAGPEVANSSRANPYEDKSYVEFSRGSKSQANPGENGARKPAVISLTAAQEESLEYARRRITEHQQKPLFVFPIGSLEIFEERMRSSFPDIPVSYVSETNIGAELAKLAPSLLLLGFFVYMFRSASKSQGDMFGAFSKKFTAKNERVAKVTFQQVAGMDEAKQEVMEFVEFLKTPERFRKVGAKIPKGAILMGPPGTGKTLLAKATAGESGVPFFSISGSDFMEMFVGVGPARVRDLFKEARSQAPCIVYIDEIDAIGKPRGRGGGFGGNDERENTLNQLLVEMDGFGENSGVVVLASTNVPLDGLDRALTRPGRFDRIIWIDRPEKSERVQIFMVHLKGIKLNPEVSVDRIANRLSELTPGFAGAEIANVVNEGALIAARRSAASVDLCDFEAAIDRVVGGLERKSRVLSPEEKKIVAYHEAGHAVTGWFLSNCDPLLKVTIVPRGVAALGYAQYLPKEDFQYIRTEQQLLDSLCMALGGRAAEKISFNHLSTGAQDDLRRVTDMAYNVVSQFGMARDDDHRLANLSFPRPQSGQMETQKPYSEDTAARIDHNVKSIVNAAAAKTENLLREKQQYLNTVAEHLLLKEVLHFDDLEKMLGPRPRPSASFPISN</sequence>
<gene>
    <name evidence="18" type="ORF">ANDGO_05015</name>
</gene>
<dbReference type="SMART" id="SM00382">
    <property type="entry name" value="AAA"/>
    <property type="match status" value="1"/>
</dbReference>
<dbReference type="GO" id="GO:0005524">
    <property type="term" value="F:ATP binding"/>
    <property type="evidence" value="ECO:0007669"/>
    <property type="project" value="UniProtKB-KW"/>
</dbReference>
<feature type="compositionally biased region" description="Low complexity" evidence="16">
    <location>
        <begin position="67"/>
        <end position="90"/>
    </location>
</feature>
<dbReference type="Proteomes" id="UP000799049">
    <property type="component" value="Unassembled WGS sequence"/>
</dbReference>
<dbReference type="InterPro" id="IPR050928">
    <property type="entry name" value="ATP-dep_Zn_Metalloprotease"/>
</dbReference>
<keyword evidence="11" id="KW-0067">ATP-binding</keyword>
<accession>A0A8K0F0L6</accession>
<evidence type="ECO:0000256" key="11">
    <source>
        <dbReference type="ARBA" id="ARBA00022840"/>
    </source>
</evidence>
<keyword evidence="15" id="KW-0472">Membrane</keyword>
<feature type="region of interest" description="Disordered" evidence="16">
    <location>
        <begin position="41"/>
        <end position="91"/>
    </location>
</feature>
<comment type="subcellular location">
    <subcellularLocation>
        <location evidence="2">Mitochondrion membrane</location>
        <topology evidence="2">Multi-pass membrane protein</topology>
    </subcellularLocation>
</comment>
<evidence type="ECO:0000313" key="19">
    <source>
        <dbReference type="Proteomes" id="UP000799049"/>
    </source>
</evidence>
<evidence type="ECO:0000256" key="5">
    <source>
        <dbReference type="ARBA" id="ARBA00022670"/>
    </source>
</evidence>
<keyword evidence="9" id="KW-0378">Hydrolase</keyword>
<keyword evidence="10" id="KW-0862">Zinc</keyword>
<dbReference type="InterPro" id="IPR037219">
    <property type="entry name" value="Peptidase_M41-like"/>
</dbReference>
<comment type="similarity">
    <text evidence="4">In the N-terminal section; belongs to the AAA ATPase family.</text>
</comment>
<dbReference type="Gene3D" id="3.40.1690.20">
    <property type="match status" value="1"/>
</dbReference>
<keyword evidence="6" id="KW-0812">Transmembrane</keyword>
<dbReference type="NCBIfam" id="TIGR01241">
    <property type="entry name" value="FtsH_fam"/>
    <property type="match status" value="1"/>
</dbReference>
<keyword evidence="8" id="KW-0547">Nucleotide-binding</keyword>
<evidence type="ECO:0000256" key="1">
    <source>
        <dbReference type="ARBA" id="ARBA00001947"/>
    </source>
</evidence>
<feature type="domain" description="AAA+ ATPase" evidence="17">
    <location>
        <begin position="362"/>
        <end position="503"/>
    </location>
</feature>
<dbReference type="Gene3D" id="3.40.50.300">
    <property type="entry name" value="P-loop containing nucleotide triphosphate hydrolases"/>
    <property type="match status" value="1"/>
</dbReference>
<evidence type="ECO:0000256" key="10">
    <source>
        <dbReference type="ARBA" id="ARBA00022833"/>
    </source>
</evidence>
<dbReference type="CDD" id="cd19501">
    <property type="entry name" value="RecA-like_FtsH"/>
    <property type="match status" value="1"/>
</dbReference>
<reference evidence="18" key="1">
    <citation type="submission" date="2019-09" db="EMBL/GenBank/DDBJ databases">
        <title>The Mitochondrial Proteome of the Jakobid, Andalucia godoyi, a Protist With the Most Gene-Rich and Bacteria-Like Mitochondrial Genome.</title>
        <authorList>
            <person name="Gray M.W."/>
            <person name="Burger G."/>
            <person name="Derelle R."/>
            <person name="Klimes V."/>
            <person name="Leger M."/>
            <person name="Sarrasin M."/>
            <person name="Vlcek C."/>
            <person name="Roger A.J."/>
            <person name="Elias M."/>
            <person name="Lang B.F."/>
        </authorList>
    </citation>
    <scope>NUCLEOTIDE SEQUENCE</scope>
    <source>
        <strain evidence="18">And28</strain>
    </source>
</reference>
<dbReference type="InterPro" id="IPR003593">
    <property type="entry name" value="AAA+_ATPase"/>
</dbReference>
<evidence type="ECO:0000256" key="7">
    <source>
        <dbReference type="ARBA" id="ARBA00022723"/>
    </source>
</evidence>
<dbReference type="AlphaFoldDB" id="A0A8K0F0L6"/>
<evidence type="ECO:0000256" key="4">
    <source>
        <dbReference type="ARBA" id="ARBA00010550"/>
    </source>
</evidence>
<keyword evidence="13" id="KW-0482">Metalloprotease</keyword>
<comment type="caution">
    <text evidence="18">The sequence shown here is derived from an EMBL/GenBank/DDBJ whole genome shotgun (WGS) entry which is preliminary data.</text>
</comment>
<dbReference type="SUPFAM" id="SSF52540">
    <property type="entry name" value="P-loop containing nucleoside triphosphate hydrolases"/>
    <property type="match status" value="1"/>
</dbReference>
<dbReference type="PANTHER" id="PTHR43655:SF2">
    <property type="entry name" value="AFG3 LIKE MATRIX AAA PEPTIDASE SUBUNIT 2, ISOFORM A"/>
    <property type="match status" value="1"/>
</dbReference>
<organism evidence="18 19">
    <name type="scientific">Andalucia godoyi</name>
    <name type="common">Flagellate</name>
    <dbReference type="NCBI Taxonomy" id="505711"/>
    <lineage>
        <taxon>Eukaryota</taxon>
        <taxon>Discoba</taxon>
        <taxon>Jakobida</taxon>
        <taxon>Andalucina</taxon>
        <taxon>Andaluciidae</taxon>
        <taxon>Andalucia</taxon>
    </lineage>
</organism>
<dbReference type="Pfam" id="PF01434">
    <property type="entry name" value="Peptidase_M41"/>
    <property type="match status" value="1"/>
</dbReference>
<feature type="compositionally biased region" description="Polar residues" evidence="16">
    <location>
        <begin position="43"/>
        <end position="61"/>
    </location>
</feature>
<dbReference type="InterPro" id="IPR005936">
    <property type="entry name" value="FtsH"/>
</dbReference>
<dbReference type="Gene3D" id="1.10.8.60">
    <property type="match status" value="1"/>
</dbReference>
<dbReference type="InterPro" id="IPR000642">
    <property type="entry name" value="Peptidase_M41"/>
</dbReference>
<dbReference type="Pfam" id="PF00004">
    <property type="entry name" value="AAA"/>
    <property type="match status" value="1"/>
</dbReference>
<evidence type="ECO:0000256" key="16">
    <source>
        <dbReference type="SAM" id="MobiDB-lite"/>
    </source>
</evidence>
<dbReference type="EMBL" id="VRVR01000040">
    <property type="protein sequence ID" value="KAF0852391.1"/>
    <property type="molecule type" value="Genomic_DNA"/>
</dbReference>
<evidence type="ECO:0000259" key="17">
    <source>
        <dbReference type="SMART" id="SM00382"/>
    </source>
</evidence>
<keyword evidence="14" id="KW-0496">Mitochondrion</keyword>
<dbReference type="FunFam" id="1.10.8.60:FF:000019">
    <property type="entry name" value="AFG3-like AAA ATPase 2"/>
    <property type="match status" value="1"/>
</dbReference>
<keyword evidence="12" id="KW-1133">Transmembrane helix</keyword>
<evidence type="ECO:0000256" key="12">
    <source>
        <dbReference type="ARBA" id="ARBA00022989"/>
    </source>
</evidence>
<dbReference type="OrthoDB" id="1413014at2759"/>
<dbReference type="GO" id="GO:0004222">
    <property type="term" value="F:metalloendopeptidase activity"/>
    <property type="evidence" value="ECO:0007669"/>
    <property type="project" value="InterPro"/>
</dbReference>
<keyword evidence="5" id="KW-0645">Protease</keyword>
<proteinExistence type="inferred from homology"/>
<evidence type="ECO:0000256" key="2">
    <source>
        <dbReference type="ARBA" id="ARBA00004225"/>
    </source>
</evidence>
<dbReference type="GO" id="GO:0016887">
    <property type="term" value="F:ATP hydrolysis activity"/>
    <property type="evidence" value="ECO:0007669"/>
    <property type="project" value="InterPro"/>
</dbReference>
<dbReference type="PANTHER" id="PTHR43655">
    <property type="entry name" value="ATP-DEPENDENT PROTEASE"/>
    <property type="match status" value="1"/>
</dbReference>
<dbReference type="Pfam" id="PF17862">
    <property type="entry name" value="AAA_lid_3"/>
    <property type="match status" value="1"/>
</dbReference>
<evidence type="ECO:0000313" key="18">
    <source>
        <dbReference type="EMBL" id="KAF0852391.1"/>
    </source>
</evidence>
<comment type="cofactor">
    <cofactor evidence="1">
        <name>Zn(2+)</name>
        <dbReference type="ChEBI" id="CHEBI:29105"/>
    </cofactor>
</comment>
<dbReference type="Gene3D" id="1.20.58.760">
    <property type="entry name" value="Peptidase M41"/>
    <property type="match status" value="1"/>
</dbReference>
<dbReference type="InterPro" id="IPR027417">
    <property type="entry name" value="P-loop_NTPase"/>
</dbReference>
<dbReference type="HAMAP" id="MF_01458">
    <property type="entry name" value="FtsH"/>
    <property type="match status" value="1"/>
</dbReference>
<evidence type="ECO:0000256" key="3">
    <source>
        <dbReference type="ARBA" id="ARBA00010044"/>
    </source>
</evidence>
<dbReference type="GO" id="GO:0005745">
    <property type="term" value="C:m-AAA complex"/>
    <property type="evidence" value="ECO:0007669"/>
    <property type="project" value="TreeGrafter"/>
</dbReference>
<dbReference type="SUPFAM" id="SSF140990">
    <property type="entry name" value="FtsH protease domain-like"/>
    <property type="match status" value="1"/>
</dbReference>
<evidence type="ECO:0000256" key="14">
    <source>
        <dbReference type="ARBA" id="ARBA00023128"/>
    </source>
</evidence>
<dbReference type="InterPro" id="IPR003959">
    <property type="entry name" value="ATPase_AAA_core"/>
</dbReference>
<comment type="similarity">
    <text evidence="3">In the C-terminal section; belongs to the peptidase M41 family.</text>
</comment>
<evidence type="ECO:0000256" key="15">
    <source>
        <dbReference type="ARBA" id="ARBA00023136"/>
    </source>
</evidence>
<name>A0A8K0F0L6_ANDGO</name>
<evidence type="ECO:0000256" key="6">
    <source>
        <dbReference type="ARBA" id="ARBA00022692"/>
    </source>
</evidence>
<dbReference type="GO" id="GO:0034982">
    <property type="term" value="P:mitochondrial protein processing"/>
    <property type="evidence" value="ECO:0007669"/>
    <property type="project" value="TreeGrafter"/>
</dbReference>